<dbReference type="PROSITE" id="PS50939">
    <property type="entry name" value="CYTOCHROME_B561"/>
    <property type="match status" value="1"/>
</dbReference>
<keyword evidence="5 8" id="KW-1133">Transmembrane helix</keyword>
<feature type="region of interest" description="Disordered" evidence="7">
    <location>
        <begin position="463"/>
        <end position="586"/>
    </location>
</feature>
<feature type="transmembrane region" description="Helical" evidence="8">
    <location>
        <begin position="64"/>
        <end position="91"/>
    </location>
</feature>
<dbReference type="EMBL" id="JAFEKC020000003">
    <property type="protein sequence ID" value="KAK0515548.1"/>
    <property type="molecule type" value="Genomic_DNA"/>
</dbReference>
<keyword evidence="6 8" id="KW-0472">Membrane</keyword>
<feature type="domain" description="Cytochrome b561" evidence="9">
    <location>
        <begin position="31"/>
        <end position="227"/>
    </location>
</feature>
<evidence type="ECO:0000256" key="2">
    <source>
        <dbReference type="ARBA" id="ARBA00022448"/>
    </source>
</evidence>
<reference evidence="10" key="1">
    <citation type="submission" date="2023-03" db="EMBL/GenBank/DDBJ databases">
        <title>Complete genome of Cladonia borealis.</title>
        <authorList>
            <person name="Park H."/>
        </authorList>
    </citation>
    <scope>NUCLEOTIDE SEQUENCE</scope>
    <source>
        <strain evidence="10">ANT050790</strain>
    </source>
</reference>
<evidence type="ECO:0000256" key="4">
    <source>
        <dbReference type="ARBA" id="ARBA00022982"/>
    </source>
</evidence>
<feature type="region of interest" description="Disordered" evidence="7">
    <location>
        <begin position="606"/>
        <end position="800"/>
    </location>
</feature>
<name>A0AA39V496_9LECA</name>
<evidence type="ECO:0000259" key="9">
    <source>
        <dbReference type="PROSITE" id="PS50939"/>
    </source>
</evidence>
<keyword evidence="11" id="KW-1185">Reference proteome</keyword>
<organism evidence="10 11">
    <name type="scientific">Cladonia borealis</name>
    <dbReference type="NCBI Taxonomy" id="184061"/>
    <lineage>
        <taxon>Eukaryota</taxon>
        <taxon>Fungi</taxon>
        <taxon>Dikarya</taxon>
        <taxon>Ascomycota</taxon>
        <taxon>Pezizomycotina</taxon>
        <taxon>Lecanoromycetes</taxon>
        <taxon>OSLEUM clade</taxon>
        <taxon>Lecanoromycetidae</taxon>
        <taxon>Lecanorales</taxon>
        <taxon>Lecanorineae</taxon>
        <taxon>Cladoniaceae</taxon>
        <taxon>Cladonia</taxon>
    </lineage>
</organism>
<protein>
    <recommendedName>
        <fullName evidence="9">Cytochrome b561 domain-containing protein</fullName>
    </recommendedName>
</protein>
<feature type="region of interest" description="Disordered" evidence="7">
    <location>
        <begin position="350"/>
        <end position="437"/>
    </location>
</feature>
<dbReference type="Pfam" id="PF03188">
    <property type="entry name" value="Cytochrom_B561"/>
    <property type="match status" value="1"/>
</dbReference>
<evidence type="ECO:0000313" key="11">
    <source>
        <dbReference type="Proteomes" id="UP001166286"/>
    </source>
</evidence>
<accession>A0AA39V496</accession>
<feature type="compositionally biased region" description="Polar residues" evidence="7">
    <location>
        <begin position="493"/>
        <end position="502"/>
    </location>
</feature>
<dbReference type="PANTHER" id="PTHR47797:SF3">
    <property type="entry name" value="CYTOCHROME B561 DOMAIN-CONTAINING PROTEIN"/>
    <property type="match status" value="1"/>
</dbReference>
<keyword evidence="2" id="KW-0813">Transport</keyword>
<dbReference type="GO" id="GO:0016020">
    <property type="term" value="C:membrane"/>
    <property type="evidence" value="ECO:0007669"/>
    <property type="project" value="UniProtKB-SubCell"/>
</dbReference>
<dbReference type="InterPro" id="IPR006593">
    <property type="entry name" value="Cyt_b561/ferric_Rdtase_TM"/>
</dbReference>
<feature type="compositionally biased region" description="Basic and acidic residues" evidence="7">
    <location>
        <begin position="612"/>
        <end position="623"/>
    </location>
</feature>
<feature type="transmembrane region" description="Helical" evidence="8">
    <location>
        <begin position="176"/>
        <end position="196"/>
    </location>
</feature>
<dbReference type="SMART" id="SM00665">
    <property type="entry name" value="B561"/>
    <property type="match status" value="1"/>
</dbReference>
<dbReference type="CDD" id="cd08760">
    <property type="entry name" value="Cyt_b561_FRRS1_like"/>
    <property type="match status" value="1"/>
</dbReference>
<dbReference type="AlphaFoldDB" id="A0AA39V496"/>
<evidence type="ECO:0000256" key="5">
    <source>
        <dbReference type="ARBA" id="ARBA00022989"/>
    </source>
</evidence>
<evidence type="ECO:0000256" key="7">
    <source>
        <dbReference type="SAM" id="MobiDB-lite"/>
    </source>
</evidence>
<gene>
    <name evidence="10" type="ORF">JMJ35_001582</name>
</gene>
<evidence type="ECO:0000256" key="6">
    <source>
        <dbReference type="ARBA" id="ARBA00023136"/>
    </source>
</evidence>
<feature type="compositionally biased region" description="Low complexity" evidence="7">
    <location>
        <begin position="720"/>
        <end position="731"/>
    </location>
</feature>
<feature type="compositionally biased region" description="Basic and acidic residues" evidence="7">
    <location>
        <begin position="693"/>
        <end position="719"/>
    </location>
</feature>
<feature type="transmembrane region" description="Helical" evidence="8">
    <location>
        <begin position="202"/>
        <end position="220"/>
    </location>
</feature>
<sequence length="800" mass="87982">MSPSPQLSPPGSSSYSSNTMSVGDGTWDASRNDFLLPNLVGFNLATTQYNGMGNRFREEPEYHILIRAHGIIAAITFLLIVPSAIMIQRFYGRNPRLALRYHIWLQILTLLLTTVIFILGWTAVGPSRSLTNPHHGIGLTIFVLVLFQFFFGWWVHRRERNKKKTYEPLKVMFHHWLGRTIALLGLAQIPLGLALYGSPKSLFILYALAAFTLLVTYFILTHLRERRDYNDYDSRYSYGSGSVVEDRRQDRRQRQSKWTTGNVVKGALAGAGLYALIDRFRSRRSNNRDDGPEVVGSRRHSGSYVDDEKYSEDERYSDRGGIWEDRLYKVAVPLGAAGLVTWLLNRRHRDRDSDASEYGPPVGGAAPINDGRYMGEGGRPPPGGPIPVNQPLPSNQHPLNQPLPPPGQRPPERPPSSLTQSSYESASHQRRSGHGIRDGLATLGAFGLARNIWNRRRGRTNEQRIEDEQVSRVNGNHLTGDGRPPRRHPPGESTLTTDSSSIGGHPQHVNNIPPIPAGAYPGGLAPPPVPGHGRSRTTLEELPLGGIPRQPEVAMPEIPPDRHGGLFHPDSSGSEVYIGSDGRNHWRHHAGRDAAAAGAVGVAAGLAAAEAGSRRRDMQERRASASAGEEGMPSPPVSVKVKMQMHGDGRHVTLRRLPEAEAAAEREARRASRERAGRQPADSVSTLSGTDGTTERFRRRQTQERQQAEAMRIESERLAAARQQAHAQSNPNLPPNVPAPPPIPGSSVGPPPGVPTSVGSPGTYDGNTTEASADYANNRRRRRAQRAQAKAGDNKRVEFE</sequence>
<feature type="compositionally biased region" description="Basic and acidic residues" evidence="7">
    <location>
        <begin position="306"/>
        <end position="316"/>
    </location>
</feature>
<proteinExistence type="predicted"/>
<feature type="compositionally biased region" description="Low complexity" evidence="7">
    <location>
        <begin position="391"/>
        <end position="400"/>
    </location>
</feature>
<feature type="compositionally biased region" description="Polar residues" evidence="7">
    <location>
        <begin position="682"/>
        <end position="692"/>
    </location>
</feature>
<feature type="region of interest" description="Disordered" evidence="7">
    <location>
        <begin position="285"/>
        <end position="316"/>
    </location>
</feature>
<comment type="subcellular location">
    <subcellularLocation>
        <location evidence="1">Membrane</location>
    </subcellularLocation>
</comment>
<comment type="caution">
    <text evidence="10">The sequence shown here is derived from an EMBL/GenBank/DDBJ whole genome shotgun (WGS) entry which is preliminary data.</text>
</comment>
<evidence type="ECO:0000256" key="8">
    <source>
        <dbReference type="SAM" id="Phobius"/>
    </source>
</evidence>
<evidence type="ECO:0000256" key="1">
    <source>
        <dbReference type="ARBA" id="ARBA00004370"/>
    </source>
</evidence>
<feature type="compositionally biased region" description="Pro residues" evidence="7">
    <location>
        <begin position="732"/>
        <end position="754"/>
    </location>
</feature>
<evidence type="ECO:0000313" key="10">
    <source>
        <dbReference type="EMBL" id="KAK0515548.1"/>
    </source>
</evidence>
<feature type="compositionally biased region" description="Basic and acidic residues" evidence="7">
    <location>
        <begin position="645"/>
        <end position="677"/>
    </location>
</feature>
<keyword evidence="3 8" id="KW-0812">Transmembrane</keyword>
<feature type="compositionally biased region" description="Pro residues" evidence="7">
    <location>
        <begin position="379"/>
        <end position="390"/>
    </location>
</feature>
<feature type="transmembrane region" description="Helical" evidence="8">
    <location>
        <begin position="136"/>
        <end position="155"/>
    </location>
</feature>
<keyword evidence="4" id="KW-0249">Electron transport</keyword>
<dbReference type="Proteomes" id="UP001166286">
    <property type="component" value="Unassembled WGS sequence"/>
</dbReference>
<feature type="transmembrane region" description="Helical" evidence="8">
    <location>
        <begin position="258"/>
        <end position="277"/>
    </location>
</feature>
<dbReference type="PANTHER" id="PTHR47797">
    <property type="entry name" value="DEHYDROGENASE, PUTATIVE (AFU_ORTHOLOGUE AFUA_8G05805)-RELATED"/>
    <property type="match status" value="1"/>
</dbReference>
<feature type="transmembrane region" description="Helical" evidence="8">
    <location>
        <begin position="103"/>
        <end position="124"/>
    </location>
</feature>
<evidence type="ECO:0000256" key="3">
    <source>
        <dbReference type="ARBA" id="ARBA00022692"/>
    </source>
</evidence>
<dbReference type="Gene3D" id="1.20.120.1770">
    <property type="match status" value="1"/>
</dbReference>